<gene>
    <name evidence="1" type="ORF">GH714_036387</name>
</gene>
<dbReference type="EMBL" id="JAAGAX010000016">
    <property type="protein sequence ID" value="KAF2289465.1"/>
    <property type="molecule type" value="Genomic_DNA"/>
</dbReference>
<protein>
    <submittedName>
        <fullName evidence="1">Uncharacterized protein</fullName>
    </submittedName>
</protein>
<sequence length="106" mass="12163">MKAAKGYIAVVQEPVVPEEFSSASHLYYDSTWNSLITTSNQENPESQLSRYLHWLEDLKVQDKSSNGDPEGDVNEIDRLADMFIASCHEKFMLEKQESYRRSGDDD</sequence>
<comment type="caution">
    <text evidence="1">The sequence shown here is derived from an EMBL/GenBank/DDBJ whole genome shotgun (WGS) entry which is preliminary data.</text>
</comment>
<accession>A0A6A6KME2</accession>
<evidence type="ECO:0000313" key="2">
    <source>
        <dbReference type="Proteomes" id="UP000467840"/>
    </source>
</evidence>
<dbReference type="PANTHER" id="PTHR33450">
    <property type="entry name" value="EMB|CAB67623.1-RELATED"/>
    <property type="match status" value="1"/>
</dbReference>
<organism evidence="1 2">
    <name type="scientific">Hevea brasiliensis</name>
    <name type="common">Para rubber tree</name>
    <name type="synonym">Siphonia brasiliensis</name>
    <dbReference type="NCBI Taxonomy" id="3981"/>
    <lineage>
        <taxon>Eukaryota</taxon>
        <taxon>Viridiplantae</taxon>
        <taxon>Streptophyta</taxon>
        <taxon>Embryophyta</taxon>
        <taxon>Tracheophyta</taxon>
        <taxon>Spermatophyta</taxon>
        <taxon>Magnoliopsida</taxon>
        <taxon>eudicotyledons</taxon>
        <taxon>Gunneridae</taxon>
        <taxon>Pentapetalae</taxon>
        <taxon>rosids</taxon>
        <taxon>fabids</taxon>
        <taxon>Malpighiales</taxon>
        <taxon>Euphorbiaceae</taxon>
        <taxon>Crotonoideae</taxon>
        <taxon>Micrandreae</taxon>
        <taxon>Hevea</taxon>
    </lineage>
</organism>
<evidence type="ECO:0000313" key="1">
    <source>
        <dbReference type="EMBL" id="KAF2289465.1"/>
    </source>
</evidence>
<dbReference type="Pfam" id="PF05553">
    <property type="entry name" value="DUF761"/>
    <property type="match status" value="1"/>
</dbReference>
<dbReference type="Proteomes" id="UP000467840">
    <property type="component" value="Chromosome 8"/>
</dbReference>
<dbReference type="AlphaFoldDB" id="A0A6A6KME2"/>
<dbReference type="PANTHER" id="PTHR33450:SF4">
    <property type="entry name" value="OS04G0665666 PROTEIN"/>
    <property type="match status" value="1"/>
</dbReference>
<keyword evidence="2" id="KW-1185">Reference proteome</keyword>
<proteinExistence type="predicted"/>
<dbReference type="InterPro" id="IPR008480">
    <property type="entry name" value="DUF761_pln"/>
</dbReference>
<reference evidence="1 2" key="1">
    <citation type="journal article" date="2020" name="Mol. Plant">
        <title>The Chromosome-Based Rubber Tree Genome Provides New Insights into Spurge Genome Evolution and Rubber Biosynthesis.</title>
        <authorList>
            <person name="Liu J."/>
            <person name="Shi C."/>
            <person name="Shi C.C."/>
            <person name="Li W."/>
            <person name="Zhang Q.J."/>
            <person name="Zhang Y."/>
            <person name="Li K."/>
            <person name="Lu H.F."/>
            <person name="Shi C."/>
            <person name="Zhu S.T."/>
            <person name="Xiao Z.Y."/>
            <person name="Nan H."/>
            <person name="Yue Y."/>
            <person name="Zhu X.G."/>
            <person name="Wu Y."/>
            <person name="Hong X.N."/>
            <person name="Fan G.Y."/>
            <person name="Tong Y."/>
            <person name="Zhang D."/>
            <person name="Mao C.L."/>
            <person name="Liu Y.L."/>
            <person name="Hao S.J."/>
            <person name="Liu W.Q."/>
            <person name="Lv M.Q."/>
            <person name="Zhang H.B."/>
            <person name="Liu Y."/>
            <person name="Hu-Tang G.R."/>
            <person name="Wang J.P."/>
            <person name="Wang J.H."/>
            <person name="Sun Y.H."/>
            <person name="Ni S.B."/>
            <person name="Chen W.B."/>
            <person name="Zhang X.C."/>
            <person name="Jiao Y.N."/>
            <person name="Eichler E.E."/>
            <person name="Li G.H."/>
            <person name="Liu X."/>
            <person name="Gao L.Z."/>
        </authorList>
    </citation>
    <scope>NUCLEOTIDE SEQUENCE [LARGE SCALE GENOMIC DNA]</scope>
    <source>
        <strain evidence="2">cv. GT1</strain>
        <tissue evidence="1">Leaf</tissue>
    </source>
</reference>
<name>A0A6A6KME2_HEVBR</name>